<keyword evidence="1" id="KW-0732">Signal</keyword>
<evidence type="ECO:0000256" key="1">
    <source>
        <dbReference type="SAM" id="SignalP"/>
    </source>
</evidence>
<keyword evidence="4" id="KW-1185">Reference proteome</keyword>
<evidence type="ECO:0000313" key="2">
    <source>
        <dbReference type="EMBL" id="OAV94742.1"/>
    </source>
</evidence>
<dbReference type="AlphaFoldDB" id="A0A180GR35"/>
<proteinExistence type="predicted"/>
<dbReference type="EMBL" id="ADAS02000037">
    <property type="protein sequence ID" value="OAV94742.1"/>
    <property type="molecule type" value="Genomic_DNA"/>
</dbReference>
<dbReference type="OrthoDB" id="2495482at2759"/>
<accession>A0A180GR35</accession>
<gene>
    <name evidence="2" type="ORF">PTTG_26920</name>
</gene>
<evidence type="ECO:0000313" key="3">
    <source>
        <dbReference type="EnsemblFungi" id="PTTG_26920-t43_1-p1"/>
    </source>
</evidence>
<dbReference type="Proteomes" id="UP000005240">
    <property type="component" value="Unassembled WGS sequence"/>
</dbReference>
<reference evidence="2" key="1">
    <citation type="submission" date="2009-11" db="EMBL/GenBank/DDBJ databases">
        <authorList>
            <consortium name="The Broad Institute Genome Sequencing Platform"/>
            <person name="Ward D."/>
            <person name="Feldgarden M."/>
            <person name="Earl A."/>
            <person name="Young S.K."/>
            <person name="Zeng Q."/>
            <person name="Koehrsen M."/>
            <person name="Alvarado L."/>
            <person name="Berlin A."/>
            <person name="Bochicchio J."/>
            <person name="Borenstein D."/>
            <person name="Chapman S.B."/>
            <person name="Chen Z."/>
            <person name="Engels R."/>
            <person name="Freedman E."/>
            <person name="Gellesch M."/>
            <person name="Goldberg J."/>
            <person name="Griggs A."/>
            <person name="Gujja S."/>
            <person name="Heilman E."/>
            <person name="Heiman D."/>
            <person name="Hepburn T."/>
            <person name="Howarth C."/>
            <person name="Jen D."/>
            <person name="Larson L."/>
            <person name="Lewis B."/>
            <person name="Mehta T."/>
            <person name="Park D."/>
            <person name="Pearson M."/>
            <person name="Roberts A."/>
            <person name="Saif S."/>
            <person name="Shea T."/>
            <person name="Shenoy N."/>
            <person name="Sisk P."/>
            <person name="Stolte C."/>
            <person name="Sykes S."/>
            <person name="Thomson T."/>
            <person name="Walk T."/>
            <person name="White J."/>
            <person name="Yandava C."/>
            <person name="Izard J."/>
            <person name="Baranova O.V."/>
            <person name="Blanton J.M."/>
            <person name="Tanner A.C."/>
            <person name="Dewhirst F.E."/>
            <person name="Haas B."/>
            <person name="Nusbaum C."/>
            <person name="Birren B."/>
        </authorList>
    </citation>
    <scope>NUCLEOTIDE SEQUENCE [LARGE SCALE GENOMIC DNA]</scope>
    <source>
        <strain evidence="2">1-1 BBBD Race 1</strain>
    </source>
</reference>
<dbReference type="VEuPathDB" id="FungiDB:PTTG_26920"/>
<feature type="signal peptide" evidence="1">
    <location>
        <begin position="1"/>
        <end position="22"/>
    </location>
</feature>
<feature type="chain" id="PRO_5008110180" evidence="1">
    <location>
        <begin position="23"/>
        <end position="201"/>
    </location>
</feature>
<name>A0A180GR35_PUCT1</name>
<protein>
    <submittedName>
        <fullName evidence="2 3">Uncharacterized protein</fullName>
    </submittedName>
</protein>
<evidence type="ECO:0000313" key="4">
    <source>
        <dbReference type="Proteomes" id="UP000005240"/>
    </source>
</evidence>
<reference evidence="2" key="2">
    <citation type="submission" date="2016-05" db="EMBL/GenBank/DDBJ databases">
        <title>Comparative analysis highlights variable genome content of wheat rusts and divergence of the mating loci.</title>
        <authorList>
            <person name="Cuomo C.A."/>
            <person name="Bakkeren G."/>
            <person name="Szabo L."/>
            <person name="Khalil H."/>
            <person name="Joly D."/>
            <person name="Goldberg J."/>
            <person name="Young S."/>
            <person name="Zeng Q."/>
            <person name="Fellers J."/>
        </authorList>
    </citation>
    <scope>NUCLEOTIDE SEQUENCE [LARGE SCALE GENOMIC DNA]</scope>
    <source>
        <strain evidence="2">1-1 BBBD Race 1</strain>
    </source>
</reference>
<organism evidence="2">
    <name type="scientific">Puccinia triticina (isolate 1-1 / race 1 (BBBD))</name>
    <name type="common">Brown leaf rust fungus</name>
    <dbReference type="NCBI Taxonomy" id="630390"/>
    <lineage>
        <taxon>Eukaryota</taxon>
        <taxon>Fungi</taxon>
        <taxon>Dikarya</taxon>
        <taxon>Basidiomycota</taxon>
        <taxon>Pucciniomycotina</taxon>
        <taxon>Pucciniomycetes</taxon>
        <taxon>Pucciniales</taxon>
        <taxon>Pucciniaceae</taxon>
        <taxon>Puccinia</taxon>
    </lineage>
</organism>
<sequence>MQTTSAFAFITLLAYFPFPIHAREHAAFPNDYIMQHPLRWSNGYLPIYASADGKEVFHFTKKKLVPSRGNTTSVIADESYKTLFELVSSNDLCNWGSTYTEFEDPNQKGKTPKREYKMDPKALGNDVWRFNFLDDRSGARQYYKFKKNFTNLGGKIYKVDAGTPAKLVGLPEIKSEETPGGILLKRSRLLLFPLVMPHWLN</sequence>
<reference evidence="3 4" key="3">
    <citation type="journal article" date="2017" name="G3 (Bethesda)">
        <title>Comparative analysis highlights variable genome content of wheat rusts and divergence of the mating loci.</title>
        <authorList>
            <person name="Cuomo C.A."/>
            <person name="Bakkeren G."/>
            <person name="Khalil H.B."/>
            <person name="Panwar V."/>
            <person name="Joly D."/>
            <person name="Linning R."/>
            <person name="Sakthikumar S."/>
            <person name="Song X."/>
            <person name="Adiconis X."/>
            <person name="Fan L."/>
            <person name="Goldberg J.M."/>
            <person name="Levin J.Z."/>
            <person name="Young S."/>
            <person name="Zeng Q."/>
            <person name="Anikster Y."/>
            <person name="Bruce M."/>
            <person name="Wang M."/>
            <person name="Yin C."/>
            <person name="McCallum B."/>
            <person name="Szabo L.J."/>
            <person name="Hulbert S."/>
            <person name="Chen X."/>
            <person name="Fellers J.P."/>
        </authorList>
    </citation>
    <scope>NUCLEOTIDE SEQUENCE</scope>
    <source>
        <strain evidence="4">Isolate 1-1 / race 1 (BBBD)</strain>
        <strain evidence="3">isolate 1-1 / race 1 (BBBD)</strain>
    </source>
</reference>
<dbReference type="EnsemblFungi" id="PTTG_26920-t43_1">
    <property type="protein sequence ID" value="PTTG_26920-t43_1-p1"/>
    <property type="gene ID" value="PTTG_26920"/>
</dbReference>
<reference evidence="3" key="4">
    <citation type="submission" date="2025-05" db="UniProtKB">
        <authorList>
            <consortium name="EnsemblFungi"/>
        </authorList>
    </citation>
    <scope>IDENTIFICATION</scope>
    <source>
        <strain evidence="3">isolate 1-1 / race 1 (BBBD)</strain>
    </source>
</reference>